<dbReference type="CDD" id="cd03440">
    <property type="entry name" value="hot_dog"/>
    <property type="match status" value="1"/>
</dbReference>
<feature type="domain" description="Fluoroacetyl-CoA-specific thioesterase-like" evidence="1">
    <location>
        <begin position="14"/>
        <end position="114"/>
    </location>
</feature>
<evidence type="ECO:0000313" key="2">
    <source>
        <dbReference type="EMBL" id="MCR0984878.1"/>
    </source>
</evidence>
<dbReference type="PIRSF" id="PIRSF014972">
    <property type="entry name" value="FlK"/>
    <property type="match status" value="1"/>
</dbReference>
<name>A0ABT1X9U1_9PROT</name>
<dbReference type="PANTHER" id="PTHR36934">
    <property type="entry name" value="BLR0278 PROTEIN"/>
    <property type="match status" value="1"/>
</dbReference>
<accession>A0ABT1X9U1</accession>
<comment type="caution">
    <text evidence="2">The sequence shown here is derived from an EMBL/GenBank/DDBJ whole genome shotgun (WGS) entry which is preliminary data.</text>
</comment>
<dbReference type="Gene3D" id="3.10.129.10">
    <property type="entry name" value="Hotdog Thioesterase"/>
    <property type="match status" value="1"/>
</dbReference>
<dbReference type="Pfam" id="PF22636">
    <property type="entry name" value="FlK"/>
    <property type="match status" value="1"/>
</dbReference>
<dbReference type="InterPro" id="IPR054485">
    <property type="entry name" value="FlK-like_dom"/>
</dbReference>
<keyword evidence="3" id="KW-1185">Reference proteome</keyword>
<reference evidence="2 3" key="1">
    <citation type="submission" date="2022-06" db="EMBL/GenBank/DDBJ databases">
        <title>Roseomonas CN29.</title>
        <authorList>
            <person name="Cheng Y."/>
            <person name="He X."/>
        </authorList>
    </citation>
    <scope>NUCLEOTIDE SEQUENCE [LARGE SCALE GENOMIC DNA]</scope>
    <source>
        <strain evidence="2 3">CN29</strain>
    </source>
</reference>
<dbReference type="EMBL" id="JANJOU010000026">
    <property type="protein sequence ID" value="MCR0984878.1"/>
    <property type="molecule type" value="Genomic_DNA"/>
</dbReference>
<dbReference type="RefSeq" id="WP_257718531.1">
    <property type="nucleotide sequence ID" value="NZ_JANJOU010000026.1"/>
</dbReference>
<evidence type="ECO:0000259" key="1">
    <source>
        <dbReference type="Pfam" id="PF22636"/>
    </source>
</evidence>
<dbReference type="InterPro" id="IPR029069">
    <property type="entry name" value="HotDog_dom_sf"/>
</dbReference>
<sequence length="132" mass="13976">MIETGLTHEMTVAVTEGLTAEHYGNPGFPVLATPALCGLAERCCIAALALHLEPGQGSVGTYLAIEHLAATPPGFTVTLRCTLMSVERSALEFSVEATDGMDTIARITHRRAVVGIERFRQRVEAKAAQAAA</sequence>
<dbReference type="SUPFAM" id="SSF54637">
    <property type="entry name" value="Thioesterase/thiol ester dehydrase-isomerase"/>
    <property type="match status" value="1"/>
</dbReference>
<dbReference type="PANTHER" id="PTHR36934:SF1">
    <property type="entry name" value="THIOESTERASE DOMAIN-CONTAINING PROTEIN"/>
    <property type="match status" value="1"/>
</dbReference>
<gene>
    <name evidence="2" type="ORF">NRP21_22735</name>
</gene>
<organism evidence="2 3">
    <name type="scientific">Roseomonas populi</name>
    <dbReference type="NCBI Taxonomy" id="3121582"/>
    <lineage>
        <taxon>Bacteria</taxon>
        <taxon>Pseudomonadati</taxon>
        <taxon>Pseudomonadota</taxon>
        <taxon>Alphaproteobacteria</taxon>
        <taxon>Acetobacterales</taxon>
        <taxon>Roseomonadaceae</taxon>
        <taxon>Roseomonas</taxon>
    </lineage>
</organism>
<proteinExistence type="predicted"/>
<protein>
    <submittedName>
        <fullName evidence="2">Thioesterase family protein</fullName>
    </submittedName>
</protein>
<dbReference type="Proteomes" id="UP001524642">
    <property type="component" value="Unassembled WGS sequence"/>
</dbReference>
<dbReference type="InterPro" id="IPR025540">
    <property type="entry name" value="FlK"/>
</dbReference>
<evidence type="ECO:0000313" key="3">
    <source>
        <dbReference type="Proteomes" id="UP001524642"/>
    </source>
</evidence>